<reference evidence="1" key="1">
    <citation type="submission" date="2018-02" db="EMBL/GenBank/DDBJ databases">
        <title>Rhizophora mucronata_Transcriptome.</title>
        <authorList>
            <person name="Meera S.P."/>
            <person name="Sreeshan A."/>
            <person name="Augustine A."/>
        </authorList>
    </citation>
    <scope>NUCLEOTIDE SEQUENCE</scope>
    <source>
        <tissue evidence="1">Leaf</tissue>
    </source>
</reference>
<name>A0A2P2R1W1_RHIMU</name>
<dbReference type="EMBL" id="GGEC01092765">
    <property type="protein sequence ID" value="MBX73249.1"/>
    <property type="molecule type" value="Transcribed_RNA"/>
</dbReference>
<dbReference type="AlphaFoldDB" id="A0A2P2R1W1"/>
<evidence type="ECO:0000313" key="1">
    <source>
        <dbReference type="EMBL" id="MBX73249.1"/>
    </source>
</evidence>
<sequence>MRNVAFHVINGVGCGSTVVVIEKHFLISVLIGDK</sequence>
<proteinExistence type="predicted"/>
<organism evidence="1">
    <name type="scientific">Rhizophora mucronata</name>
    <name type="common">Asiatic mangrove</name>
    <dbReference type="NCBI Taxonomy" id="61149"/>
    <lineage>
        <taxon>Eukaryota</taxon>
        <taxon>Viridiplantae</taxon>
        <taxon>Streptophyta</taxon>
        <taxon>Embryophyta</taxon>
        <taxon>Tracheophyta</taxon>
        <taxon>Spermatophyta</taxon>
        <taxon>Magnoliopsida</taxon>
        <taxon>eudicotyledons</taxon>
        <taxon>Gunneridae</taxon>
        <taxon>Pentapetalae</taxon>
        <taxon>rosids</taxon>
        <taxon>fabids</taxon>
        <taxon>Malpighiales</taxon>
        <taxon>Rhizophoraceae</taxon>
        <taxon>Rhizophora</taxon>
    </lineage>
</organism>
<accession>A0A2P2R1W1</accession>
<protein>
    <submittedName>
        <fullName evidence="1">Uncharacterized protein</fullName>
    </submittedName>
</protein>